<organism evidence="2 3">
    <name type="scientific">Piscinibacter sakaiensis</name>
    <name type="common">Ideonella sakaiensis</name>
    <dbReference type="NCBI Taxonomy" id="1547922"/>
    <lineage>
        <taxon>Bacteria</taxon>
        <taxon>Pseudomonadati</taxon>
        <taxon>Pseudomonadota</taxon>
        <taxon>Betaproteobacteria</taxon>
        <taxon>Burkholderiales</taxon>
        <taxon>Sphaerotilaceae</taxon>
        <taxon>Piscinibacter</taxon>
    </lineage>
</organism>
<evidence type="ECO:0000313" key="3">
    <source>
        <dbReference type="Proteomes" id="UP000037660"/>
    </source>
</evidence>
<proteinExistence type="predicted"/>
<feature type="signal peptide" evidence="1">
    <location>
        <begin position="1"/>
        <end position="26"/>
    </location>
</feature>
<evidence type="ECO:0000313" key="2">
    <source>
        <dbReference type="EMBL" id="GAP36037.1"/>
    </source>
</evidence>
<keyword evidence="1" id="KW-0732">Signal</keyword>
<comment type="caution">
    <text evidence="2">The sequence shown here is derived from an EMBL/GenBank/DDBJ whole genome shotgun (WGS) entry which is preliminary data.</text>
</comment>
<dbReference type="EMBL" id="BBYR01000030">
    <property type="protein sequence ID" value="GAP36037.1"/>
    <property type="molecule type" value="Genomic_DNA"/>
</dbReference>
<dbReference type="AlphaFoldDB" id="A0A0K8P058"/>
<sequence length="115" mass="12435">MPNRRPLPRPALAPLAIGLLLATAGAAARAEAVEASPTLLAATADRSASGCPALRLNHLQRRVLVAADRGEDGLRRYVQRTRMIHQLDLAETDRWVQQVRARNADCRVAITALAP</sequence>
<protein>
    <recommendedName>
        <fullName evidence="4">Secreted protein</fullName>
    </recommendedName>
</protein>
<reference evidence="3" key="1">
    <citation type="submission" date="2015-07" db="EMBL/GenBank/DDBJ databases">
        <title>Discovery of a poly(ethylene terephthalate assimilation.</title>
        <authorList>
            <person name="Yoshida S."/>
            <person name="Hiraga K."/>
            <person name="Takehana T."/>
            <person name="Taniguchi I."/>
            <person name="Yamaji H."/>
            <person name="Maeda Y."/>
            <person name="Toyohara K."/>
            <person name="Miyamoto K."/>
            <person name="Kimura Y."/>
            <person name="Oda K."/>
        </authorList>
    </citation>
    <scope>NUCLEOTIDE SEQUENCE [LARGE SCALE GENOMIC DNA]</scope>
    <source>
        <strain evidence="3">NBRC 110686 / TISTR 2288 / 201-F6</strain>
    </source>
</reference>
<gene>
    <name evidence="2" type="ORF">ISF6_1877</name>
</gene>
<feature type="chain" id="PRO_5005513571" description="Secreted protein" evidence="1">
    <location>
        <begin position="27"/>
        <end position="115"/>
    </location>
</feature>
<dbReference type="RefSeq" id="WP_054020047.1">
    <property type="nucleotide sequence ID" value="NZ_BBYR01000030.1"/>
</dbReference>
<keyword evidence="3" id="KW-1185">Reference proteome</keyword>
<reference evidence="2 3" key="2">
    <citation type="journal article" date="2016" name="Science">
        <title>A bacterium that degrades and assimilates poly(ethylene terephthalate).</title>
        <authorList>
            <person name="Yoshida S."/>
            <person name="Hiraga K."/>
            <person name="Takehana T."/>
            <person name="Taniguchi I."/>
            <person name="Yamaji H."/>
            <person name="Maeda Y."/>
            <person name="Toyohara K."/>
            <person name="Miyamoto K."/>
            <person name="Kimura Y."/>
            <person name="Oda K."/>
        </authorList>
    </citation>
    <scope>NUCLEOTIDE SEQUENCE [LARGE SCALE GENOMIC DNA]</scope>
    <source>
        <strain evidence="3">NBRC 110686 / TISTR 2288 / 201-F6</strain>
    </source>
</reference>
<dbReference type="Proteomes" id="UP000037660">
    <property type="component" value="Unassembled WGS sequence"/>
</dbReference>
<evidence type="ECO:0008006" key="4">
    <source>
        <dbReference type="Google" id="ProtNLM"/>
    </source>
</evidence>
<evidence type="ECO:0000256" key="1">
    <source>
        <dbReference type="SAM" id="SignalP"/>
    </source>
</evidence>
<dbReference type="STRING" id="1547922.ISF6_1877"/>
<accession>A0A0K8P058</accession>
<name>A0A0K8P058_PISS1</name>